<dbReference type="NCBIfam" id="TIGR03448">
    <property type="entry name" value="mycothiol_MshD"/>
    <property type="match status" value="1"/>
</dbReference>
<dbReference type="PANTHER" id="PTHR43617:SF31">
    <property type="entry name" value="MYCOTHIOL ACETYLTRANSFERASE"/>
    <property type="match status" value="1"/>
</dbReference>
<dbReference type="EC" id="2.3.1.189" evidence="4"/>
<feature type="binding site" evidence="4">
    <location>
        <begin position="76"/>
        <end position="78"/>
    </location>
    <ligand>
        <name>acetyl-CoA</name>
        <dbReference type="ChEBI" id="CHEBI:57288"/>
        <label>1</label>
    </ligand>
</feature>
<feature type="binding site" evidence="4">
    <location>
        <position position="39"/>
    </location>
    <ligand>
        <name>1D-myo-inositol 2-(L-cysteinylamino)-2-deoxy-alpha-D-glucopyranoside</name>
        <dbReference type="ChEBI" id="CHEBI:58887"/>
    </ligand>
</feature>
<dbReference type="OrthoDB" id="3208058at2"/>
<keyword evidence="7" id="KW-1185">Reference proteome</keyword>
<dbReference type="GO" id="GO:0010125">
    <property type="term" value="P:mycothiol biosynthetic process"/>
    <property type="evidence" value="ECO:0007669"/>
    <property type="project" value="UniProtKB-UniRule"/>
</dbReference>
<dbReference type="PIRSF" id="PIRSF021524">
    <property type="entry name" value="MSH_acetyltransferase"/>
    <property type="match status" value="1"/>
</dbReference>
<dbReference type="Pfam" id="PF00583">
    <property type="entry name" value="Acetyltransf_1"/>
    <property type="match status" value="1"/>
</dbReference>
<feature type="domain" description="N-acetyltransferase" evidence="5">
    <location>
        <begin position="9"/>
        <end position="161"/>
    </location>
</feature>
<dbReference type="HAMAP" id="MF_01698">
    <property type="entry name" value="MshD"/>
    <property type="match status" value="1"/>
</dbReference>
<feature type="binding site" evidence="4">
    <location>
        <position position="243"/>
    </location>
    <ligand>
        <name>1D-myo-inositol 2-(L-cysteinylamino)-2-deoxy-alpha-D-glucopyranoside</name>
        <dbReference type="ChEBI" id="CHEBI:58887"/>
    </ligand>
</feature>
<evidence type="ECO:0000313" key="7">
    <source>
        <dbReference type="Proteomes" id="UP000244989"/>
    </source>
</evidence>
<dbReference type="Proteomes" id="UP000244989">
    <property type="component" value="Unassembled WGS sequence"/>
</dbReference>
<dbReference type="GO" id="GO:0035447">
    <property type="term" value="F:mycothiol synthase activity"/>
    <property type="evidence" value="ECO:0007669"/>
    <property type="project" value="UniProtKB-UniRule"/>
</dbReference>
<dbReference type="InterPro" id="IPR000182">
    <property type="entry name" value="GNAT_dom"/>
</dbReference>
<comment type="catalytic activity">
    <reaction evidence="4">
        <text>1D-myo-inositol 2-(L-cysteinylamino)-2-deoxy-alpha-D-glucopyranoside + acetyl-CoA = mycothiol + CoA + H(+)</text>
        <dbReference type="Rhea" id="RHEA:26172"/>
        <dbReference type="ChEBI" id="CHEBI:15378"/>
        <dbReference type="ChEBI" id="CHEBI:16768"/>
        <dbReference type="ChEBI" id="CHEBI:57287"/>
        <dbReference type="ChEBI" id="CHEBI:57288"/>
        <dbReference type="ChEBI" id="CHEBI:58887"/>
        <dbReference type="EC" id="2.3.1.189"/>
    </reaction>
</comment>
<dbReference type="InterPro" id="IPR017813">
    <property type="entry name" value="Mycothiol_AcTrfase"/>
</dbReference>
<reference evidence="7" key="1">
    <citation type="submission" date="2018-04" db="EMBL/GenBank/DDBJ databases">
        <authorList>
            <person name="Liu S."/>
            <person name="Wang Z."/>
            <person name="Li J."/>
        </authorList>
    </citation>
    <scope>NUCLEOTIDE SEQUENCE [LARGE SCALE GENOMIC DNA]</scope>
    <source>
        <strain evidence="7">2189</strain>
    </source>
</reference>
<comment type="similarity">
    <text evidence="4">Belongs to the acetyltransferase family. MshD subfamily.</text>
</comment>
<dbReference type="EMBL" id="QEEZ01000014">
    <property type="protein sequence ID" value="PWC01318.1"/>
    <property type="molecule type" value="Genomic_DNA"/>
</dbReference>
<comment type="subunit">
    <text evidence="4">Monomer.</text>
</comment>
<proteinExistence type="inferred from homology"/>
<gene>
    <name evidence="4 6" type="primary">mshD</name>
    <name evidence="6" type="ORF">DF222_07900</name>
</gene>
<evidence type="ECO:0000313" key="6">
    <source>
        <dbReference type="EMBL" id="PWC01318.1"/>
    </source>
</evidence>
<dbReference type="PROSITE" id="PS51186">
    <property type="entry name" value="GNAT"/>
    <property type="match status" value="2"/>
</dbReference>
<keyword evidence="2 4" id="KW-0677">Repeat</keyword>
<comment type="caution">
    <text evidence="4">Lacks conserved residue(s) required for the propagation of feature annotation.</text>
</comment>
<feature type="binding site" evidence="4">
    <location>
        <position position="228"/>
    </location>
    <ligand>
        <name>1D-myo-inositol 2-(L-cysteinylamino)-2-deoxy-alpha-D-glucopyranoside</name>
        <dbReference type="ChEBI" id="CHEBI:58887"/>
    </ligand>
</feature>
<evidence type="ECO:0000256" key="1">
    <source>
        <dbReference type="ARBA" id="ARBA00022679"/>
    </source>
</evidence>
<comment type="function">
    <text evidence="4">Catalyzes the transfer of acetyl from acetyl-CoA to desacetylmycothiol (Cys-GlcN-Ins) to form mycothiol.</text>
</comment>
<dbReference type="PANTHER" id="PTHR43617">
    <property type="entry name" value="L-AMINO ACID N-ACETYLTRANSFERASE"/>
    <property type="match status" value="1"/>
</dbReference>
<feature type="domain" description="N-acetyltransferase" evidence="5">
    <location>
        <begin position="152"/>
        <end position="311"/>
    </location>
</feature>
<dbReference type="SUPFAM" id="SSF55729">
    <property type="entry name" value="Acyl-CoA N-acyltransferases (Nat)"/>
    <property type="match status" value="2"/>
</dbReference>
<keyword evidence="3 4" id="KW-0012">Acyltransferase</keyword>
<evidence type="ECO:0000256" key="4">
    <source>
        <dbReference type="HAMAP-Rule" id="MF_01698"/>
    </source>
</evidence>
<dbReference type="Gene3D" id="3.40.630.30">
    <property type="match status" value="1"/>
</dbReference>
<evidence type="ECO:0000256" key="2">
    <source>
        <dbReference type="ARBA" id="ARBA00022737"/>
    </source>
</evidence>
<dbReference type="AlphaFoldDB" id="A0A2U1T602"/>
<dbReference type="RefSeq" id="WP_108432193.1">
    <property type="nucleotide sequence ID" value="NZ_CP026947.1"/>
</dbReference>
<organism evidence="6 7">
    <name type="scientific">Corynebacterium yudongzhengii</name>
    <dbReference type="NCBI Taxonomy" id="2080740"/>
    <lineage>
        <taxon>Bacteria</taxon>
        <taxon>Bacillati</taxon>
        <taxon>Actinomycetota</taxon>
        <taxon>Actinomycetes</taxon>
        <taxon>Mycobacteriales</taxon>
        <taxon>Corynebacteriaceae</taxon>
        <taxon>Corynebacterium</taxon>
    </lineage>
</organism>
<feature type="binding site" evidence="4">
    <location>
        <position position="183"/>
    </location>
    <ligand>
        <name>1D-myo-inositol 2-(L-cysteinylamino)-2-deoxy-alpha-D-glucopyranoside</name>
        <dbReference type="ChEBI" id="CHEBI:58887"/>
    </ligand>
</feature>
<accession>A0A2U1T602</accession>
<name>A0A2U1T602_9CORY</name>
<dbReference type="InterPro" id="IPR016181">
    <property type="entry name" value="Acyl_CoA_acyltransferase"/>
</dbReference>
<dbReference type="KEGG" id="cyz:C3B44_09750"/>
<feature type="binding site" evidence="4">
    <location>
        <position position="281"/>
    </location>
    <ligand>
        <name>1D-myo-inositol 2-(L-cysteinylamino)-2-deoxy-alpha-D-glucopyranoside</name>
        <dbReference type="ChEBI" id="CHEBI:58887"/>
    </ligand>
</feature>
<dbReference type="CDD" id="cd04301">
    <property type="entry name" value="NAT_SF"/>
    <property type="match status" value="1"/>
</dbReference>
<feature type="binding site" evidence="4">
    <location>
        <begin position="286"/>
        <end position="291"/>
    </location>
    <ligand>
        <name>acetyl-CoA</name>
        <dbReference type="ChEBI" id="CHEBI:57288"/>
        <label>2</label>
    </ligand>
</feature>
<comment type="caution">
    <text evidence="6">The sequence shown here is derived from an EMBL/GenBank/DDBJ whole genome shotgun (WGS) entry which is preliminary data.</text>
</comment>
<dbReference type="GO" id="GO:0008999">
    <property type="term" value="F:protein-N-terminal-alanine acetyltransferase activity"/>
    <property type="evidence" value="ECO:0007669"/>
    <property type="project" value="TreeGrafter"/>
</dbReference>
<dbReference type="Pfam" id="PF13508">
    <property type="entry name" value="Acetyltransf_7"/>
    <property type="match status" value="1"/>
</dbReference>
<protein>
    <recommendedName>
        <fullName evidence="4">Mycothiol acetyltransferase</fullName>
        <shortName evidence="4">MSH acetyltransferase</shortName>
        <ecNumber evidence="4">2.3.1.189</ecNumber>
    </recommendedName>
    <alternativeName>
        <fullName evidence="4">Mycothiol synthase</fullName>
    </alternativeName>
</protein>
<dbReference type="InterPro" id="IPR050276">
    <property type="entry name" value="MshD_Acetyltransferase"/>
</dbReference>
<feature type="binding site" evidence="4">
    <location>
        <begin position="84"/>
        <end position="89"/>
    </location>
    <ligand>
        <name>acetyl-CoA</name>
        <dbReference type="ChEBI" id="CHEBI:57288"/>
        <label>1</label>
    </ligand>
</feature>
<evidence type="ECO:0000259" key="5">
    <source>
        <dbReference type="PROSITE" id="PS51186"/>
    </source>
</evidence>
<evidence type="ECO:0000256" key="3">
    <source>
        <dbReference type="ARBA" id="ARBA00023315"/>
    </source>
</evidence>
<keyword evidence="1 4" id="KW-0808">Transferase</keyword>
<sequence length="311" mass="34400">MSEAILTWTTLSDDAERAAAAHRLLAACHEADGVEAFSEQFVLGIDDARLEHRHLVAEIDGELAGVAAVTGTDVELAVAPRYRRRGVGTRLIHEVQAGIDDAAFWAHGNLEAAAELTQGEEMTTVRRLLVMSVDGVQLEDTSSEVPEGYVVTNLAEASERYGRDFAERAWLEVNNDAFSWHPEQGGWDMERLHRSQEVDWYSDEDVLLLWEAPAGDQRPQLAGFHWTKWQSGNDGADDHRQGEVYVVGLANAYRGKGLGGPVVEIGLAHLRAGGAREVILYVEDDNEAAVRRYEKIGFRIAEEHVVYAKRG</sequence>
<feature type="binding site" evidence="4">
    <location>
        <begin position="247"/>
        <end position="249"/>
    </location>
    <ligand>
        <name>acetyl-CoA</name>
        <dbReference type="ChEBI" id="CHEBI:57288"/>
        <label>2</label>
    </ligand>
</feature>